<proteinExistence type="predicted"/>
<evidence type="ECO:0000313" key="2">
    <source>
        <dbReference type="Proteomes" id="UP000462014"/>
    </source>
</evidence>
<dbReference type="InterPro" id="IPR009241">
    <property type="entry name" value="HigB-like"/>
</dbReference>
<protein>
    <submittedName>
        <fullName evidence="1">Type II toxin-antitoxin system RelE/ParE family toxin</fullName>
    </submittedName>
</protein>
<organism evidence="1 2">
    <name type="scientific">Mucilaginibacter arboris</name>
    <dbReference type="NCBI Taxonomy" id="2682090"/>
    <lineage>
        <taxon>Bacteria</taxon>
        <taxon>Pseudomonadati</taxon>
        <taxon>Bacteroidota</taxon>
        <taxon>Sphingobacteriia</taxon>
        <taxon>Sphingobacteriales</taxon>
        <taxon>Sphingobacteriaceae</taxon>
        <taxon>Mucilaginibacter</taxon>
    </lineage>
</organism>
<keyword evidence="2" id="KW-1185">Reference proteome</keyword>
<comment type="caution">
    <text evidence="1">The sequence shown here is derived from an EMBL/GenBank/DDBJ whole genome shotgun (WGS) entry which is preliminary data.</text>
</comment>
<dbReference type="AlphaFoldDB" id="A0A7K1SZX9"/>
<dbReference type="EMBL" id="WPIK01000015">
    <property type="protein sequence ID" value="MVN22875.1"/>
    <property type="molecule type" value="Genomic_DNA"/>
</dbReference>
<sequence>MDKKQKERTIIFYKNYFEQFFVQQREKVKAKIIWTFELIEEVSRVPETYLKHIENTEGLFEIRIQQGNDIFRIFCFFDHGQLVVLANGFQKKTQKTPKQEIEKALKIKEEYENEKR</sequence>
<evidence type="ECO:0000313" key="1">
    <source>
        <dbReference type="EMBL" id="MVN22875.1"/>
    </source>
</evidence>
<accession>A0A7K1SZX9</accession>
<dbReference type="Pfam" id="PF05973">
    <property type="entry name" value="Gp49"/>
    <property type="match status" value="1"/>
</dbReference>
<name>A0A7K1SZX9_9SPHI</name>
<dbReference type="Proteomes" id="UP000462014">
    <property type="component" value="Unassembled WGS sequence"/>
</dbReference>
<gene>
    <name evidence="1" type="ORF">GO621_15220</name>
</gene>
<reference evidence="1 2" key="1">
    <citation type="submission" date="2019-12" db="EMBL/GenBank/DDBJ databases">
        <title>Mucilaginibacter sp. HMF7410 genome sequencing and assembly.</title>
        <authorList>
            <person name="Kang H."/>
            <person name="Cha I."/>
            <person name="Kim H."/>
            <person name="Joh K."/>
        </authorList>
    </citation>
    <scope>NUCLEOTIDE SEQUENCE [LARGE SCALE GENOMIC DNA]</scope>
    <source>
        <strain evidence="1 2">HMF7410</strain>
    </source>
</reference>
<dbReference type="RefSeq" id="WP_317163459.1">
    <property type="nucleotide sequence ID" value="NZ_WPIK01000015.1"/>
</dbReference>